<proteinExistence type="predicted"/>
<organism evidence="1 2">
    <name type="scientific">Rhizosaccharibacter radicis</name>
    <dbReference type="NCBI Taxonomy" id="2782605"/>
    <lineage>
        <taxon>Bacteria</taxon>
        <taxon>Pseudomonadati</taxon>
        <taxon>Pseudomonadota</taxon>
        <taxon>Alphaproteobacteria</taxon>
        <taxon>Acetobacterales</taxon>
        <taxon>Acetobacteraceae</taxon>
        <taxon>Rhizosaccharibacter</taxon>
    </lineage>
</organism>
<comment type="caution">
    <text evidence="1">The sequence shown here is derived from an EMBL/GenBank/DDBJ whole genome shotgun (WGS) entry which is preliminary data.</text>
</comment>
<reference evidence="1 2" key="1">
    <citation type="submission" date="2022-06" db="EMBL/GenBank/DDBJ databases">
        <title>Rhizosaccharibacter gen. nov. sp. nov. KSS12, endophytic bacteria isolated from sugarcane.</title>
        <authorList>
            <person name="Pitiwittayakul N."/>
        </authorList>
    </citation>
    <scope>NUCLEOTIDE SEQUENCE [LARGE SCALE GENOMIC DNA]</scope>
    <source>
        <strain evidence="1 2">KSS12</strain>
    </source>
</reference>
<dbReference type="EMBL" id="JAMZEJ010000004">
    <property type="protein sequence ID" value="MCQ8240519.1"/>
    <property type="molecule type" value="Genomic_DNA"/>
</dbReference>
<sequence>MSGTRQPLAGTASLTINGEPWNVVGDLSYRPSGPKNETLKGQTAVEGFQVMPEEGYISGTLRDRPDRKLSDFKGASGLTVTAQLANGKVVTCTNGWVTELGELKTQEGTFDLHIESDDVTEDTV</sequence>
<protein>
    <submittedName>
        <fullName evidence="1">Phage tail tube protein</fullName>
    </submittedName>
</protein>
<evidence type="ECO:0000313" key="2">
    <source>
        <dbReference type="Proteomes" id="UP001524547"/>
    </source>
</evidence>
<accession>A0ABT1VVZ4</accession>
<name>A0ABT1VVZ4_9PROT</name>
<dbReference type="Pfam" id="PF10618">
    <property type="entry name" value="Tail_tube"/>
    <property type="match status" value="1"/>
</dbReference>
<dbReference type="Proteomes" id="UP001524547">
    <property type="component" value="Unassembled WGS sequence"/>
</dbReference>
<dbReference type="InterPro" id="IPR019596">
    <property type="entry name" value="Phage_Mu_GpM_tail_tub"/>
</dbReference>
<keyword evidence="2" id="KW-1185">Reference proteome</keyword>
<gene>
    <name evidence="1" type="ORF">NFI88_06630</name>
</gene>
<evidence type="ECO:0000313" key="1">
    <source>
        <dbReference type="EMBL" id="MCQ8240519.1"/>
    </source>
</evidence>
<dbReference type="RefSeq" id="WP_422919268.1">
    <property type="nucleotide sequence ID" value="NZ_JAMZEJ010000004.1"/>
</dbReference>